<evidence type="ECO:0000313" key="1">
    <source>
        <dbReference type="EMBL" id="SOD97118.1"/>
    </source>
</evidence>
<evidence type="ECO:0000313" key="2">
    <source>
        <dbReference type="Proteomes" id="UP000219621"/>
    </source>
</evidence>
<protein>
    <recommendedName>
        <fullName evidence="3">Ribbon-helix-helix protein, copG family</fullName>
    </recommendedName>
</protein>
<reference evidence="1 2" key="1">
    <citation type="submission" date="2017-09" db="EMBL/GenBank/DDBJ databases">
        <authorList>
            <person name="Ehlers B."/>
            <person name="Leendertz F.H."/>
        </authorList>
    </citation>
    <scope>NUCLEOTIDE SEQUENCE [LARGE SCALE GENOMIC DNA]</scope>
    <source>
        <strain evidence="1 2">USBA 140</strain>
    </source>
</reference>
<dbReference type="OrthoDB" id="7305996at2"/>
<gene>
    <name evidence="1" type="ORF">SAMN05421508_106259</name>
</gene>
<name>A0A286GNL3_9PROT</name>
<proteinExistence type="predicted"/>
<organism evidence="1 2">
    <name type="scientific">Caenispirillum bisanense</name>
    <dbReference type="NCBI Taxonomy" id="414052"/>
    <lineage>
        <taxon>Bacteria</taxon>
        <taxon>Pseudomonadati</taxon>
        <taxon>Pseudomonadota</taxon>
        <taxon>Alphaproteobacteria</taxon>
        <taxon>Rhodospirillales</taxon>
        <taxon>Novispirillaceae</taxon>
        <taxon>Caenispirillum</taxon>
    </lineage>
</organism>
<dbReference type="RefSeq" id="WP_097280014.1">
    <property type="nucleotide sequence ID" value="NZ_OCNJ01000006.1"/>
</dbReference>
<dbReference type="Proteomes" id="UP000219621">
    <property type="component" value="Unassembled WGS sequence"/>
</dbReference>
<keyword evidence="2" id="KW-1185">Reference proteome</keyword>
<sequence length="120" mass="13193">MPGKTISAYADAETARRVEALARIEDRAPSQIAAAALRFYLRLPPDAHDAIRQVEALGDAHDVEVLVETMTRDLLKARSEVSLRKMADAMAERGIGAGLDDEAAIEAEAVRLTRPGRWRR</sequence>
<evidence type="ECO:0008006" key="3">
    <source>
        <dbReference type="Google" id="ProtNLM"/>
    </source>
</evidence>
<dbReference type="EMBL" id="OCNJ01000006">
    <property type="protein sequence ID" value="SOD97118.1"/>
    <property type="molecule type" value="Genomic_DNA"/>
</dbReference>
<accession>A0A286GNL3</accession>
<dbReference type="AlphaFoldDB" id="A0A286GNL3"/>